<accession>A0ACB9BLQ7</accession>
<reference evidence="2" key="1">
    <citation type="journal article" date="2022" name="Mol. Ecol. Resour.">
        <title>The genomes of chicory, endive, great burdock and yacon provide insights into Asteraceae palaeo-polyploidization history and plant inulin production.</title>
        <authorList>
            <person name="Fan W."/>
            <person name="Wang S."/>
            <person name="Wang H."/>
            <person name="Wang A."/>
            <person name="Jiang F."/>
            <person name="Liu H."/>
            <person name="Zhao H."/>
            <person name="Xu D."/>
            <person name="Zhang Y."/>
        </authorList>
    </citation>
    <scope>NUCLEOTIDE SEQUENCE [LARGE SCALE GENOMIC DNA]</scope>
    <source>
        <strain evidence="2">cv. Punajuju</strain>
    </source>
</reference>
<sequence length="82" mass="9666">MYGSQWFITVFSYSFPFHLALRIWDVFLYEGVKIVFKVGPALLKYCHDDLVSKRLEELKQEYEKIHGKVAESKAKQKQPQLA</sequence>
<dbReference type="Proteomes" id="UP001055811">
    <property type="component" value="Linkage Group LG06"/>
</dbReference>
<comment type="caution">
    <text evidence="1">The sequence shown here is derived from an EMBL/GenBank/DDBJ whole genome shotgun (WGS) entry which is preliminary data.</text>
</comment>
<dbReference type="EMBL" id="CM042014">
    <property type="protein sequence ID" value="KAI3722917.1"/>
    <property type="molecule type" value="Genomic_DNA"/>
</dbReference>
<gene>
    <name evidence="1" type="ORF">L2E82_34121</name>
</gene>
<evidence type="ECO:0000313" key="1">
    <source>
        <dbReference type="EMBL" id="KAI3722917.1"/>
    </source>
</evidence>
<evidence type="ECO:0000313" key="2">
    <source>
        <dbReference type="Proteomes" id="UP001055811"/>
    </source>
</evidence>
<protein>
    <submittedName>
        <fullName evidence="1">Uncharacterized protein</fullName>
    </submittedName>
</protein>
<reference evidence="1 2" key="2">
    <citation type="journal article" date="2022" name="Mol. Ecol. Resour.">
        <title>The genomes of chicory, endive, great burdock and yacon provide insights into Asteraceae paleo-polyploidization history and plant inulin production.</title>
        <authorList>
            <person name="Fan W."/>
            <person name="Wang S."/>
            <person name="Wang H."/>
            <person name="Wang A."/>
            <person name="Jiang F."/>
            <person name="Liu H."/>
            <person name="Zhao H."/>
            <person name="Xu D."/>
            <person name="Zhang Y."/>
        </authorList>
    </citation>
    <scope>NUCLEOTIDE SEQUENCE [LARGE SCALE GENOMIC DNA]</scope>
    <source>
        <strain evidence="2">cv. Punajuju</strain>
        <tissue evidence="1">Leaves</tissue>
    </source>
</reference>
<keyword evidence="2" id="KW-1185">Reference proteome</keyword>
<organism evidence="1 2">
    <name type="scientific">Cichorium intybus</name>
    <name type="common">Chicory</name>
    <dbReference type="NCBI Taxonomy" id="13427"/>
    <lineage>
        <taxon>Eukaryota</taxon>
        <taxon>Viridiplantae</taxon>
        <taxon>Streptophyta</taxon>
        <taxon>Embryophyta</taxon>
        <taxon>Tracheophyta</taxon>
        <taxon>Spermatophyta</taxon>
        <taxon>Magnoliopsida</taxon>
        <taxon>eudicotyledons</taxon>
        <taxon>Gunneridae</taxon>
        <taxon>Pentapetalae</taxon>
        <taxon>asterids</taxon>
        <taxon>campanulids</taxon>
        <taxon>Asterales</taxon>
        <taxon>Asteraceae</taxon>
        <taxon>Cichorioideae</taxon>
        <taxon>Cichorieae</taxon>
        <taxon>Cichoriinae</taxon>
        <taxon>Cichorium</taxon>
    </lineage>
</organism>
<name>A0ACB9BLQ7_CICIN</name>
<proteinExistence type="predicted"/>